<sequence length="43" mass="4632">MNKQASVGAAPMVLFAFITVFPVLLFVIFEKFQAPLIGGIGTF</sequence>
<protein>
    <submittedName>
        <fullName evidence="2">Uncharacterized protein</fullName>
    </submittedName>
</protein>
<dbReference type="Proteomes" id="UP000007382">
    <property type="component" value="Chromosome"/>
</dbReference>
<reference evidence="2 3" key="1">
    <citation type="journal article" date="2012" name="J. Bacteriol.">
        <title>Complete Genome Sequence of Leptospirillum ferrooxidans Strain C2-3, Isolated from a Fresh Volcanic Ash Deposit on the Island of Miyake, Japan.</title>
        <authorList>
            <person name="Fujimura R."/>
            <person name="Sato Y."/>
            <person name="Nishizawa T."/>
            <person name="Oshima K."/>
            <person name="Kim S.-W."/>
            <person name="Hattori M."/>
            <person name="Kamijo T."/>
            <person name="Ohta H."/>
        </authorList>
    </citation>
    <scope>NUCLEOTIDE SEQUENCE [LARGE SCALE GENOMIC DNA]</scope>
    <source>
        <strain evidence="2 3">C2-3</strain>
    </source>
</reference>
<organism evidence="2 3">
    <name type="scientific">Leptospirillum ferrooxidans (strain C2-3)</name>
    <dbReference type="NCBI Taxonomy" id="1162668"/>
    <lineage>
        <taxon>Bacteria</taxon>
        <taxon>Pseudomonadati</taxon>
        <taxon>Nitrospirota</taxon>
        <taxon>Nitrospiria</taxon>
        <taxon>Nitrospirales</taxon>
        <taxon>Nitrospiraceae</taxon>
        <taxon>Leptospirillum</taxon>
    </lineage>
</organism>
<dbReference type="KEGG" id="lfc:LFE_0213"/>
<keyword evidence="1" id="KW-0812">Transmembrane</keyword>
<dbReference type="RefSeq" id="WP_014448433.1">
    <property type="nucleotide sequence ID" value="NC_017094.1"/>
</dbReference>
<evidence type="ECO:0000313" key="3">
    <source>
        <dbReference type="Proteomes" id="UP000007382"/>
    </source>
</evidence>
<feature type="transmembrane region" description="Helical" evidence="1">
    <location>
        <begin position="6"/>
        <end position="29"/>
    </location>
</feature>
<reference evidence="3" key="2">
    <citation type="submission" date="2012-03" db="EMBL/GenBank/DDBJ databases">
        <title>The complete genome sequence of the pioneer microbe on fresh volcanic deposit, Leptospirillum ferrooxidans strain C2-3.</title>
        <authorList>
            <person name="Fujimura R."/>
            <person name="Sato Y."/>
            <person name="Nishizawa T."/>
            <person name="Nanba K."/>
            <person name="Oshima K."/>
            <person name="Hattori M."/>
            <person name="Kamijo T."/>
            <person name="Ohta H."/>
        </authorList>
    </citation>
    <scope>NUCLEOTIDE SEQUENCE [LARGE SCALE GENOMIC DNA]</scope>
    <source>
        <strain evidence="3">C2-3</strain>
    </source>
</reference>
<keyword evidence="1" id="KW-0472">Membrane</keyword>
<dbReference type="PATRIC" id="fig|1162668.3.peg.252"/>
<dbReference type="EMBL" id="AP012342">
    <property type="protein sequence ID" value="BAM05939.1"/>
    <property type="molecule type" value="Genomic_DNA"/>
</dbReference>
<evidence type="ECO:0000313" key="2">
    <source>
        <dbReference type="EMBL" id="BAM05939.1"/>
    </source>
</evidence>
<proteinExistence type="predicted"/>
<accession>I0IKZ0</accession>
<keyword evidence="3" id="KW-1185">Reference proteome</keyword>
<dbReference type="HOGENOM" id="CLU_3235491_0_0_0"/>
<dbReference type="STRING" id="1162668.LFE_0213"/>
<evidence type="ECO:0000256" key="1">
    <source>
        <dbReference type="SAM" id="Phobius"/>
    </source>
</evidence>
<dbReference type="AlphaFoldDB" id="I0IKZ0"/>
<keyword evidence="1" id="KW-1133">Transmembrane helix</keyword>
<gene>
    <name evidence="2" type="ordered locus">LFE_0213</name>
</gene>
<name>I0IKZ0_LEPFC</name>